<dbReference type="Pfam" id="PF16264">
    <property type="entry name" value="SatD"/>
    <property type="match status" value="1"/>
</dbReference>
<dbReference type="AlphaFoldDB" id="A0AAU0MJC5"/>
<dbReference type="KEGG" id="mliy:RYJ27_03900"/>
<evidence type="ECO:0000313" key="1">
    <source>
        <dbReference type="EMBL" id="WOQ70364.1"/>
    </source>
</evidence>
<organism evidence="1 2">
    <name type="scientific">Microbacterium limosum</name>
    <dbReference type="NCBI Taxonomy" id="3079935"/>
    <lineage>
        <taxon>Bacteria</taxon>
        <taxon>Bacillati</taxon>
        <taxon>Actinomycetota</taxon>
        <taxon>Actinomycetes</taxon>
        <taxon>Micrococcales</taxon>
        <taxon>Microbacteriaceae</taxon>
        <taxon>Microbacterium</taxon>
    </lineage>
</organism>
<name>A0AAU0MJC5_9MICO</name>
<evidence type="ECO:0000313" key="2">
    <source>
        <dbReference type="Proteomes" id="UP001329313"/>
    </source>
</evidence>
<gene>
    <name evidence="1" type="ORF">RYJ27_03900</name>
</gene>
<reference evidence="1 2" key="1">
    <citation type="submission" date="2023-10" db="EMBL/GenBank/DDBJ databases">
        <title>Y20.</title>
        <authorList>
            <person name="Zhang G."/>
            <person name="Ding Y."/>
        </authorList>
    </citation>
    <scope>NUCLEOTIDE SEQUENCE [LARGE SCALE GENOMIC DNA]</scope>
    <source>
        <strain evidence="1 2">Y20</strain>
    </source>
</reference>
<dbReference type="Proteomes" id="UP001329313">
    <property type="component" value="Chromosome"/>
</dbReference>
<dbReference type="RefSeq" id="WP_330171445.1">
    <property type="nucleotide sequence ID" value="NZ_CP137080.1"/>
</dbReference>
<dbReference type="InterPro" id="IPR032580">
    <property type="entry name" value="SatD"/>
</dbReference>
<dbReference type="EMBL" id="CP137080">
    <property type="protein sequence ID" value="WOQ70364.1"/>
    <property type="molecule type" value="Genomic_DNA"/>
</dbReference>
<proteinExistence type="predicted"/>
<protein>
    <submittedName>
        <fullName evidence="1">SatD family protein</fullName>
    </submittedName>
</protein>
<sequence length="215" mass="22822">MAISVLADIVGSRRLDDRSSAQRTIEAAIDRVHGDLPVAVQPLAPTVGDEFQGVFAELEHALASVLLLRLALPDGLECRFGVGVGDIRTVPSAAGAIPEGPGWWAAREAIEVVHARQQRAVPALRTWVVGGEEEDALMHRQISLANAYLLSRDQVVGAMAERTRRLVYGRCLGRTQKQLAEGEGITQSAVSQALTSSGAAGVVEGYRLLIRAGAA</sequence>
<keyword evidence="2" id="KW-1185">Reference proteome</keyword>
<accession>A0AAU0MJC5</accession>